<accession>A0A1I0T8M7</accession>
<feature type="binding site" evidence="3">
    <location>
        <position position="68"/>
    </location>
    <ligand>
        <name>a divalent metal cation</name>
        <dbReference type="ChEBI" id="CHEBI:60240"/>
    </ligand>
</feature>
<keyword evidence="5" id="KW-1185">Reference proteome</keyword>
<dbReference type="Pfam" id="PF05163">
    <property type="entry name" value="DinB"/>
    <property type="match status" value="1"/>
</dbReference>
<dbReference type="STRING" id="332999.SAMN04488511_1074"/>
<name>A0A1I0T8M7_9SPHI</name>
<dbReference type="GO" id="GO:0046872">
    <property type="term" value="F:metal ion binding"/>
    <property type="evidence" value="ECO:0007669"/>
    <property type="project" value="UniProtKB-KW"/>
</dbReference>
<evidence type="ECO:0000256" key="1">
    <source>
        <dbReference type="ARBA" id="ARBA00008635"/>
    </source>
</evidence>
<reference evidence="5" key="1">
    <citation type="submission" date="2016-10" db="EMBL/GenBank/DDBJ databases">
        <authorList>
            <person name="Varghese N."/>
            <person name="Submissions S."/>
        </authorList>
    </citation>
    <scope>NUCLEOTIDE SEQUENCE [LARGE SCALE GENOMIC DNA]</scope>
    <source>
        <strain evidence="5">DSM 18130</strain>
    </source>
</reference>
<dbReference type="EMBL" id="FOJM01000007">
    <property type="protein sequence ID" value="SFA48070.1"/>
    <property type="molecule type" value="Genomic_DNA"/>
</dbReference>
<dbReference type="RefSeq" id="WP_244278780.1">
    <property type="nucleotide sequence ID" value="NZ_FOJM01000007.1"/>
</dbReference>
<evidence type="ECO:0000313" key="5">
    <source>
        <dbReference type="Proteomes" id="UP000198836"/>
    </source>
</evidence>
<evidence type="ECO:0000256" key="3">
    <source>
        <dbReference type="PIRSR" id="PIRSR607837-1"/>
    </source>
</evidence>
<dbReference type="Proteomes" id="UP000198836">
    <property type="component" value="Unassembled WGS sequence"/>
</dbReference>
<dbReference type="InterPro" id="IPR007837">
    <property type="entry name" value="DinB"/>
</dbReference>
<evidence type="ECO:0000313" key="4">
    <source>
        <dbReference type="EMBL" id="SFA48070.1"/>
    </source>
</evidence>
<organism evidence="4 5">
    <name type="scientific">Pedobacter suwonensis</name>
    <dbReference type="NCBI Taxonomy" id="332999"/>
    <lineage>
        <taxon>Bacteria</taxon>
        <taxon>Pseudomonadati</taxon>
        <taxon>Bacteroidota</taxon>
        <taxon>Sphingobacteriia</taxon>
        <taxon>Sphingobacteriales</taxon>
        <taxon>Sphingobacteriaceae</taxon>
        <taxon>Pedobacter</taxon>
    </lineage>
</organism>
<evidence type="ECO:0000256" key="2">
    <source>
        <dbReference type="ARBA" id="ARBA00022723"/>
    </source>
</evidence>
<proteinExistence type="inferred from homology"/>
<keyword evidence="2 3" id="KW-0479">Metal-binding</keyword>
<dbReference type="Gene3D" id="1.20.120.450">
    <property type="entry name" value="dinb family like domain"/>
    <property type="match status" value="1"/>
</dbReference>
<gene>
    <name evidence="4" type="ORF">SAMN04488511_1074</name>
</gene>
<dbReference type="AlphaFoldDB" id="A0A1I0T8M7"/>
<dbReference type="SUPFAM" id="SSF109854">
    <property type="entry name" value="DinB/YfiT-like putative metalloenzymes"/>
    <property type="match status" value="1"/>
</dbReference>
<feature type="binding site" evidence="3">
    <location>
        <position position="158"/>
    </location>
    <ligand>
        <name>a divalent metal cation</name>
        <dbReference type="ChEBI" id="CHEBI:60240"/>
    </ligand>
</feature>
<comment type="similarity">
    <text evidence="1">Belongs to the DinB family.</text>
</comment>
<dbReference type="InterPro" id="IPR034660">
    <property type="entry name" value="DinB/YfiT-like"/>
</dbReference>
<protein>
    <submittedName>
        <fullName evidence="4">Uncharacterized damage-inducible protein DinB (Forms a four-helix bundle)</fullName>
    </submittedName>
</protein>
<sequence>MSIADLLLMELQAAEKTKQKNMEIINVLLKELEAEFNITKKFLAIVPAEKFDWAPHEKSMKLKSLAVHIADLPSWVSLALTTDGLDFETAPYVEKPIENVGDLVKILEENYNEGRTELKKATEEDLNGRWILRMGKQVLSDYSKYETIRHSLSQTTHHRAQLGVYLRLLEIPIPGSYGPSADDQNF</sequence>